<name>A0A8J3GDD7_9BACT</name>
<comment type="similarity">
    <text evidence="1">Belongs to the oligoribonuclease family.</text>
</comment>
<dbReference type="SUPFAM" id="SSF53098">
    <property type="entry name" value="Ribonuclease H-like"/>
    <property type="match status" value="1"/>
</dbReference>
<dbReference type="GO" id="GO:0000175">
    <property type="term" value="F:3'-5'-RNA exonuclease activity"/>
    <property type="evidence" value="ECO:0007669"/>
    <property type="project" value="InterPro"/>
</dbReference>
<evidence type="ECO:0000313" key="6">
    <source>
        <dbReference type="EMBL" id="GHB90816.1"/>
    </source>
</evidence>
<evidence type="ECO:0000256" key="1">
    <source>
        <dbReference type="ARBA" id="ARBA00009921"/>
    </source>
</evidence>
<dbReference type="PANTHER" id="PTHR11046">
    <property type="entry name" value="OLIGORIBONUCLEASE, MITOCHONDRIAL"/>
    <property type="match status" value="1"/>
</dbReference>
<dbReference type="InterPro" id="IPR013520">
    <property type="entry name" value="Ribonucl_H"/>
</dbReference>
<keyword evidence="3" id="KW-0378">Hydrolase</keyword>
<dbReference type="GO" id="GO:0006259">
    <property type="term" value="P:DNA metabolic process"/>
    <property type="evidence" value="ECO:0007669"/>
    <property type="project" value="UniProtKB-ARBA"/>
</dbReference>
<comment type="caution">
    <text evidence="6">The sequence shown here is derived from an EMBL/GenBank/DDBJ whole genome shotgun (WGS) entry which is preliminary data.</text>
</comment>
<dbReference type="NCBIfam" id="NF003765">
    <property type="entry name" value="PRK05359.1"/>
    <property type="match status" value="1"/>
</dbReference>
<keyword evidence="4" id="KW-0269">Exonuclease</keyword>
<dbReference type="SMART" id="SM00479">
    <property type="entry name" value="EXOIII"/>
    <property type="match status" value="1"/>
</dbReference>
<sequence length="181" mass="20717">MAESKQPAWCWLDLEMTGLDSLTDRIIEAAVIVTSPDFSETLNEWETAVFQPPEVLASMDEWCQKTHGASGLTERVPHGITEDALDEKLAATVDQFWSEKPVILCGNSIGQDRKFVDRYLPRFASKLHYRMLDVSSFKVVFQERYDQSFPKRGTHRALDDIRESIAELQFYLQAVDVTRLS</sequence>
<dbReference type="CDD" id="cd06135">
    <property type="entry name" value="Orn"/>
    <property type="match status" value="1"/>
</dbReference>
<keyword evidence="2" id="KW-0540">Nuclease</keyword>
<evidence type="ECO:0000259" key="5">
    <source>
        <dbReference type="SMART" id="SM00479"/>
    </source>
</evidence>
<dbReference type="Gene3D" id="3.30.420.10">
    <property type="entry name" value="Ribonuclease H-like superfamily/Ribonuclease H"/>
    <property type="match status" value="1"/>
</dbReference>
<protein>
    <submittedName>
        <fullName evidence="6">Oligoribonuclease</fullName>
    </submittedName>
</protein>
<accession>A0A8J3GDD7</accession>
<dbReference type="Proteomes" id="UP000642829">
    <property type="component" value="Unassembled WGS sequence"/>
</dbReference>
<reference evidence="6" key="1">
    <citation type="journal article" date="2014" name="Int. J. Syst. Evol. Microbiol.">
        <title>Complete genome sequence of Corynebacterium casei LMG S-19264T (=DSM 44701T), isolated from a smear-ripened cheese.</title>
        <authorList>
            <consortium name="US DOE Joint Genome Institute (JGI-PGF)"/>
            <person name="Walter F."/>
            <person name="Albersmeier A."/>
            <person name="Kalinowski J."/>
            <person name="Ruckert C."/>
        </authorList>
    </citation>
    <scope>NUCLEOTIDE SEQUENCE</scope>
    <source>
        <strain evidence="6">KCTC 12870</strain>
    </source>
</reference>
<dbReference type="InterPro" id="IPR022894">
    <property type="entry name" value="Oligoribonuclease"/>
</dbReference>
<evidence type="ECO:0000256" key="4">
    <source>
        <dbReference type="ARBA" id="ARBA00022839"/>
    </source>
</evidence>
<evidence type="ECO:0000256" key="3">
    <source>
        <dbReference type="ARBA" id="ARBA00022801"/>
    </source>
</evidence>
<dbReference type="Pfam" id="PF00929">
    <property type="entry name" value="RNase_T"/>
    <property type="match status" value="1"/>
</dbReference>
<evidence type="ECO:0000313" key="7">
    <source>
        <dbReference type="Proteomes" id="UP000642829"/>
    </source>
</evidence>
<dbReference type="GO" id="GO:0003676">
    <property type="term" value="F:nucleic acid binding"/>
    <property type="evidence" value="ECO:0007669"/>
    <property type="project" value="InterPro"/>
</dbReference>
<evidence type="ECO:0000256" key="2">
    <source>
        <dbReference type="ARBA" id="ARBA00022722"/>
    </source>
</evidence>
<dbReference type="EMBL" id="BMXG01000001">
    <property type="protein sequence ID" value="GHB90816.1"/>
    <property type="molecule type" value="Genomic_DNA"/>
</dbReference>
<reference evidence="6" key="2">
    <citation type="submission" date="2020-09" db="EMBL/GenBank/DDBJ databases">
        <authorList>
            <person name="Sun Q."/>
            <person name="Kim S."/>
        </authorList>
    </citation>
    <scope>NUCLEOTIDE SEQUENCE</scope>
    <source>
        <strain evidence="6">KCTC 12870</strain>
    </source>
</reference>
<dbReference type="AlphaFoldDB" id="A0A8J3GDD7"/>
<dbReference type="PANTHER" id="PTHR11046:SF0">
    <property type="entry name" value="OLIGORIBONUCLEASE, MITOCHONDRIAL"/>
    <property type="match status" value="1"/>
</dbReference>
<gene>
    <name evidence="6" type="primary">orn</name>
    <name evidence="6" type="ORF">GCM10007047_02060</name>
</gene>
<feature type="domain" description="Exonuclease" evidence="5">
    <location>
        <begin position="8"/>
        <end position="177"/>
    </location>
</feature>
<keyword evidence="7" id="KW-1185">Reference proteome</keyword>
<dbReference type="RefSeq" id="WP_189510957.1">
    <property type="nucleotide sequence ID" value="NZ_BMXG01000001.1"/>
</dbReference>
<organism evidence="6 7">
    <name type="scientific">Cerasicoccus arenae</name>
    <dbReference type="NCBI Taxonomy" id="424488"/>
    <lineage>
        <taxon>Bacteria</taxon>
        <taxon>Pseudomonadati</taxon>
        <taxon>Verrucomicrobiota</taxon>
        <taxon>Opitutia</taxon>
        <taxon>Puniceicoccales</taxon>
        <taxon>Cerasicoccaceae</taxon>
        <taxon>Cerasicoccus</taxon>
    </lineage>
</organism>
<dbReference type="InterPro" id="IPR012337">
    <property type="entry name" value="RNaseH-like_sf"/>
</dbReference>
<dbReference type="InterPro" id="IPR036397">
    <property type="entry name" value="RNaseH_sf"/>
</dbReference>
<proteinExistence type="inferred from homology"/>